<dbReference type="InterPro" id="IPR044996">
    <property type="entry name" value="COQ10-like"/>
</dbReference>
<keyword evidence="5" id="KW-1185">Reference proteome</keyword>
<evidence type="ECO:0000256" key="1">
    <source>
        <dbReference type="ARBA" id="ARBA00006885"/>
    </source>
</evidence>
<feature type="domain" description="Coenzyme Q-binding protein COQ10 START" evidence="4">
    <location>
        <begin position="84"/>
        <end position="211"/>
    </location>
</feature>
<dbReference type="Gene3D" id="3.30.530.20">
    <property type="match status" value="1"/>
</dbReference>
<organism evidence="5 6">
    <name type="scientific">Crassostrea virginica</name>
    <name type="common">Eastern oyster</name>
    <dbReference type="NCBI Taxonomy" id="6565"/>
    <lineage>
        <taxon>Eukaryota</taxon>
        <taxon>Metazoa</taxon>
        <taxon>Spiralia</taxon>
        <taxon>Lophotrochozoa</taxon>
        <taxon>Mollusca</taxon>
        <taxon>Bivalvia</taxon>
        <taxon>Autobranchia</taxon>
        <taxon>Pteriomorphia</taxon>
        <taxon>Ostreida</taxon>
        <taxon>Ostreoidea</taxon>
        <taxon>Ostreidae</taxon>
        <taxon>Crassostrea</taxon>
    </lineage>
</organism>
<accession>A0A8B8BJF9</accession>
<dbReference type="GO" id="GO:0005739">
    <property type="term" value="C:mitochondrion"/>
    <property type="evidence" value="ECO:0007669"/>
    <property type="project" value="TreeGrafter"/>
</dbReference>
<dbReference type="SUPFAM" id="SSF55961">
    <property type="entry name" value="Bet v1-like"/>
    <property type="match status" value="1"/>
</dbReference>
<dbReference type="InterPro" id="IPR005031">
    <property type="entry name" value="COQ10_START"/>
</dbReference>
<dbReference type="OrthoDB" id="292693at2759"/>
<comment type="function">
    <text evidence="3">Required for the function of coenzyme Q in the respiratory chain. May serve as a chaperone or may be involved in the transport of Q6 from its site of synthesis to the catalytic sites of the respiratory complexes.</text>
</comment>
<protein>
    <submittedName>
        <fullName evidence="6">Coenzyme Q-binding protein COQ10 homolog B, mitochondrial-like</fullName>
    </submittedName>
</protein>
<reference evidence="6" key="1">
    <citation type="submission" date="2025-08" db="UniProtKB">
        <authorList>
            <consortium name="RefSeq"/>
        </authorList>
    </citation>
    <scope>IDENTIFICATION</scope>
    <source>
        <tissue evidence="6">Whole sample</tissue>
    </source>
</reference>
<dbReference type="Pfam" id="PF03364">
    <property type="entry name" value="Polyketide_cyc"/>
    <property type="match status" value="1"/>
</dbReference>
<dbReference type="GeneID" id="111111041"/>
<comment type="similarity">
    <text evidence="1">Belongs to the COQ10 family.</text>
</comment>
<comment type="subunit">
    <text evidence="2">Interacts with coenzyme Q.</text>
</comment>
<dbReference type="PANTHER" id="PTHR12901">
    <property type="entry name" value="SPERM PROTEIN HOMOLOG"/>
    <property type="match status" value="1"/>
</dbReference>
<name>A0A8B8BJF9_CRAVI</name>
<evidence type="ECO:0000256" key="2">
    <source>
        <dbReference type="ARBA" id="ARBA00011814"/>
    </source>
</evidence>
<dbReference type="PANTHER" id="PTHR12901:SF10">
    <property type="entry name" value="COENZYME Q-BINDING PROTEIN COQ10, MITOCHONDRIAL"/>
    <property type="match status" value="1"/>
</dbReference>
<sequence length="235" mass="27306">MAAIRTVSRQCSRQLFRCLPRISNESLSNGCQADNKFSSLLESNINPQQCYMTQSCRCLFQLPKIKNPLAKGKKQEYSERRLLGYSMEQMYTVVSEVQHYKEFVPWCKESTRFGERPGHCKCILEVGFHPLSERYTSHVTLAKPNLVRSECTDGKLFNHMLTVWRFRPGLPDNPNTCILDFSVSFEFRYAIHSQMTQLFFDEVTKTMVNAFLKRAKQLYGPEAIKSQQLKRFVSS</sequence>
<dbReference type="Proteomes" id="UP000694844">
    <property type="component" value="Chromosome 9"/>
</dbReference>
<dbReference type="CDD" id="cd07813">
    <property type="entry name" value="COQ10p_like"/>
    <property type="match status" value="1"/>
</dbReference>
<dbReference type="InterPro" id="IPR023393">
    <property type="entry name" value="START-like_dom_sf"/>
</dbReference>
<evidence type="ECO:0000313" key="6">
    <source>
        <dbReference type="RefSeq" id="XP_022303487.1"/>
    </source>
</evidence>
<dbReference type="KEGG" id="cvn:111111041"/>
<dbReference type="AlphaFoldDB" id="A0A8B8BJF9"/>
<evidence type="ECO:0000256" key="3">
    <source>
        <dbReference type="ARBA" id="ARBA00024947"/>
    </source>
</evidence>
<dbReference type="GO" id="GO:0045333">
    <property type="term" value="P:cellular respiration"/>
    <property type="evidence" value="ECO:0007669"/>
    <property type="project" value="InterPro"/>
</dbReference>
<dbReference type="GO" id="GO:0048039">
    <property type="term" value="F:ubiquinone binding"/>
    <property type="evidence" value="ECO:0007669"/>
    <property type="project" value="InterPro"/>
</dbReference>
<evidence type="ECO:0000313" key="5">
    <source>
        <dbReference type="Proteomes" id="UP000694844"/>
    </source>
</evidence>
<proteinExistence type="inferred from homology"/>
<dbReference type="RefSeq" id="XP_022303487.1">
    <property type="nucleotide sequence ID" value="XM_022447779.1"/>
</dbReference>
<evidence type="ECO:0000259" key="4">
    <source>
        <dbReference type="Pfam" id="PF03364"/>
    </source>
</evidence>
<gene>
    <name evidence="6" type="primary">LOC111111041</name>
</gene>